<evidence type="ECO:0000313" key="2">
    <source>
        <dbReference type="Proteomes" id="UP001500928"/>
    </source>
</evidence>
<name>A0ABP9AX36_9PSEU</name>
<organism evidence="1 2">
    <name type="scientific">Actinomycetospora chlora</name>
    <dbReference type="NCBI Taxonomy" id="663608"/>
    <lineage>
        <taxon>Bacteria</taxon>
        <taxon>Bacillati</taxon>
        <taxon>Actinomycetota</taxon>
        <taxon>Actinomycetes</taxon>
        <taxon>Pseudonocardiales</taxon>
        <taxon>Pseudonocardiaceae</taxon>
        <taxon>Actinomycetospora</taxon>
    </lineage>
</organism>
<comment type="caution">
    <text evidence="1">The sequence shown here is derived from an EMBL/GenBank/DDBJ whole genome shotgun (WGS) entry which is preliminary data.</text>
</comment>
<dbReference type="EMBL" id="BAABHO010000012">
    <property type="protein sequence ID" value="GAA4785782.1"/>
    <property type="molecule type" value="Genomic_DNA"/>
</dbReference>
<protein>
    <submittedName>
        <fullName evidence="1">Uncharacterized protein</fullName>
    </submittedName>
</protein>
<dbReference type="Proteomes" id="UP001500928">
    <property type="component" value="Unassembled WGS sequence"/>
</dbReference>
<dbReference type="RefSeq" id="WP_345413606.1">
    <property type="nucleotide sequence ID" value="NZ_BAABHO010000012.1"/>
</dbReference>
<accession>A0ABP9AX36</accession>
<gene>
    <name evidence="1" type="ORF">GCM10023200_19690</name>
</gene>
<evidence type="ECO:0000313" key="1">
    <source>
        <dbReference type="EMBL" id="GAA4785782.1"/>
    </source>
</evidence>
<reference evidence="2" key="1">
    <citation type="journal article" date="2019" name="Int. J. Syst. Evol. Microbiol.">
        <title>The Global Catalogue of Microorganisms (GCM) 10K type strain sequencing project: providing services to taxonomists for standard genome sequencing and annotation.</title>
        <authorList>
            <consortium name="The Broad Institute Genomics Platform"/>
            <consortium name="The Broad Institute Genome Sequencing Center for Infectious Disease"/>
            <person name="Wu L."/>
            <person name="Ma J."/>
        </authorList>
    </citation>
    <scope>NUCLEOTIDE SEQUENCE [LARGE SCALE GENOMIC DNA]</scope>
    <source>
        <strain evidence="2">JCM 17979</strain>
    </source>
</reference>
<sequence>MVPALKAAADGVVFGVICSDVIYPASSIGDYPDKFFWPYRHLSPSRYGPRPATTTGTTACAASSSSSATCSPNPAPGVVPAGGCGAGWRRGYGARDAPSERAELDAMREVLPVPTHAARTPQPAPYFAIDTRQVRYMCIDTGIGGRIDPSSTVGCSACPLRTPSPGHRQADLRQR</sequence>
<keyword evidence="2" id="KW-1185">Reference proteome</keyword>
<proteinExistence type="predicted"/>